<accession>A0A8T4C6I7</accession>
<comment type="caution">
    <text evidence="5">The sequence shown here is derived from an EMBL/GenBank/DDBJ whole genome shotgun (WGS) entry which is preliminary data.</text>
</comment>
<evidence type="ECO:0000256" key="1">
    <source>
        <dbReference type="ARBA" id="ARBA00004829"/>
    </source>
</evidence>
<evidence type="ECO:0000256" key="3">
    <source>
        <dbReference type="ARBA" id="ARBA00023002"/>
    </source>
</evidence>
<dbReference type="InterPro" id="IPR002937">
    <property type="entry name" value="Amino_oxidase"/>
</dbReference>
<name>A0A8T4C6I7_9ARCH</name>
<evidence type="ECO:0000313" key="6">
    <source>
        <dbReference type="Proteomes" id="UP000774699"/>
    </source>
</evidence>
<comment type="pathway">
    <text evidence="1">Carotenoid biosynthesis.</text>
</comment>
<dbReference type="NCBIfam" id="TIGR02734">
    <property type="entry name" value="crtI_fam"/>
    <property type="match status" value="1"/>
</dbReference>
<evidence type="ECO:0000259" key="4">
    <source>
        <dbReference type="Pfam" id="PF01593"/>
    </source>
</evidence>
<dbReference type="PRINTS" id="PR00419">
    <property type="entry name" value="ADXRDTASE"/>
</dbReference>
<evidence type="ECO:0000313" key="5">
    <source>
        <dbReference type="EMBL" id="MBM3281917.1"/>
    </source>
</evidence>
<dbReference type="GO" id="GO:0016491">
    <property type="term" value="F:oxidoreductase activity"/>
    <property type="evidence" value="ECO:0007669"/>
    <property type="project" value="UniProtKB-KW"/>
</dbReference>
<dbReference type="Gene3D" id="3.50.50.60">
    <property type="entry name" value="FAD/NAD(P)-binding domain"/>
    <property type="match status" value="2"/>
</dbReference>
<feature type="domain" description="Amine oxidase" evidence="4">
    <location>
        <begin position="28"/>
        <end position="510"/>
    </location>
</feature>
<dbReference type="SUPFAM" id="SSF51905">
    <property type="entry name" value="FAD/NAD(P)-binding domain"/>
    <property type="match status" value="1"/>
</dbReference>
<dbReference type="Proteomes" id="UP000774699">
    <property type="component" value="Unassembled WGS sequence"/>
</dbReference>
<dbReference type="GO" id="GO:0016117">
    <property type="term" value="P:carotenoid biosynthetic process"/>
    <property type="evidence" value="ECO:0007669"/>
    <property type="project" value="UniProtKB-KW"/>
</dbReference>
<evidence type="ECO:0000256" key="2">
    <source>
        <dbReference type="ARBA" id="ARBA00022746"/>
    </source>
</evidence>
<protein>
    <submittedName>
        <fullName evidence="5">Phytoene desaturase</fullName>
    </submittedName>
</protein>
<dbReference type="PROSITE" id="PS51257">
    <property type="entry name" value="PROKAR_LIPOPROTEIN"/>
    <property type="match status" value="1"/>
</dbReference>
<keyword evidence="3" id="KW-0560">Oxidoreductase</keyword>
<dbReference type="InterPro" id="IPR014105">
    <property type="entry name" value="Carotenoid/retinoid_OxRdtase"/>
</dbReference>
<dbReference type="Pfam" id="PF01593">
    <property type="entry name" value="Amino_oxidase"/>
    <property type="match status" value="1"/>
</dbReference>
<proteinExistence type="predicted"/>
<dbReference type="AlphaFoldDB" id="A0A8T4C6I7"/>
<dbReference type="PANTHER" id="PTHR43734:SF1">
    <property type="entry name" value="PHYTOENE DESATURASE"/>
    <property type="match status" value="1"/>
</dbReference>
<organism evidence="5 6">
    <name type="scientific">Candidatus Iainarchaeum sp</name>
    <dbReference type="NCBI Taxonomy" id="3101447"/>
    <lineage>
        <taxon>Archaea</taxon>
        <taxon>Candidatus Iainarchaeota</taxon>
        <taxon>Candidatus Iainarchaeia</taxon>
        <taxon>Candidatus Iainarchaeales</taxon>
        <taxon>Candidatus Iainarchaeaceae</taxon>
        <taxon>Candidatus Iainarchaeum</taxon>
    </lineage>
</organism>
<sequence>MPRPRKNDTTSSAKKSPSPDILIVGAGLGGLSLACRLAKNGLRVEIYEKNPFPGGRAAQKKVKGYTIDLGPTFLLMPGEFEELFAYCGKKMSDVLPIDLLLPSYRLHYWDAQHMDVSSNLPHMLAEIARVSPRETSGFLRYLEHEYHVYETVYQNFIAHSPTSLIDILLSGKAFSFLHADGFHSMWDHMENFFTNPKLKLAFSFQSMYLGQSPLLTPATYSIVPYVELAQGVWYPRKGIYSIVTEIEKLARELGVIIHYGKKVREIVIENNAAVGIRLENDEIIRSATIVSDVDLPATYAKLINAQHRKKYSDAKLMKLEYTCSAFMLYLGVDQKYEQLLHHNVFFCENYLQNFHELFEQKVLPTNPSIYVNVPSLTNPKLAPKGKHLLYVLVPVPSNDPKNAQHIDWDAEKNAFADKIIEQLEKNGLTDLKKHICMKEILTPNEWEALGGLHHGATFGLSPTFFQSSVFRPQQKSEEFKNLYFVGSSTHPGGGMPMVLISARTCAEKILSLFPREK</sequence>
<reference evidence="5" key="1">
    <citation type="submission" date="2019-03" db="EMBL/GenBank/DDBJ databases">
        <title>Lake Tanganyika Metagenome-Assembled Genomes (MAGs).</title>
        <authorList>
            <person name="Tran P."/>
        </authorList>
    </citation>
    <scope>NUCLEOTIDE SEQUENCE</scope>
    <source>
        <strain evidence="5">M_DeepCast_50m_m2_156</strain>
    </source>
</reference>
<keyword evidence="2" id="KW-0125">Carotenoid biosynthesis</keyword>
<gene>
    <name evidence="5" type="primary">crtI</name>
    <name evidence="5" type="ORF">FJY86_01065</name>
</gene>
<dbReference type="InterPro" id="IPR036188">
    <property type="entry name" value="FAD/NAD-bd_sf"/>
</dbReference>
<dbReference type="PANTHER" id="PTHR43734">
    <property type="entry name" value="PHYTOENE DESATURASE"/>
    <property type="match status" value="1"/>
</dbReference>
<dbReference type="EMBL" id="VGJJ01000004">
    <property type="protein sequence ID" value="MBM3281917.1"/>
    <property type="molecule type" value="Genomic_DNA"/>
</dbReference>